<name>A0A813SLU3_9BILA</name>
<dbReference type="Gene3D" id="1.20.58.2050">
    <property type="match status" value="1"/>
</dbReference>
<feature type="domain" description="GINS subunit" evidence="7">
    <location>
        <begin position="86"/>
        <end position="176"/>
    </location>
</feature>
<dbReference type="CDD" id="cd11713">
    <property type="entry name" value="GINS_A_psf3"/>
    <property type="match status" value="1"/>
</dbReference>
<dbReference type="GO" id="GO:1902975">
    <property type="term" value="P:mitotic DNA replication initiation"/>
    <property type="evidence" value="ECO:0007669"/>
    <property type="project" value="TreeGrafter"/>
</dbReference>
<evidence type="ECO:0000256" key="6">
    <source>
        <dbReference type="RuleBase" id="RU367161"/>
    </source>
</evidence>
<dbReference type="Pfam" id="PF05916">
    <property type="entry name" value="Sld5"/>
    <property type="match status" value="1"/>
</dbReference>
<evidence type="ECO:0000256" key="3">
    <source>
        <dbReference type="ARBA" id="ARBA00022705"/>
    </source>
</evidence>
<evidence type="ECO:0000256" key="4">
    <source>
        <dbReference type="ARBA" id="ARBA00023242"/>
    </source>
</evidence>
<dbReference type="GO" id="GO:0000811">
    <property type="term" value="C:GINS complex"/>
    <property type="evidence" value="ECO:0007669"/>
    <property type="project" value="UniProtKB-UniRule"/>
</dbReference>
<comment type="subcellular location">
    <subcellularLocation>
        <location evidence="1 6">Nucleus</location>
    </subcellularLocation>
</comment>
<dbReference type="InterPro" id="IPR021151">
    <property type="entry name" value="GINS_A"/>
</dbReference>
<keyword evidence="10" id="KW-1185">Reference proteome</keyword>
<dbReference type="InterPro" id="IPR055221">
    <property type="entry name" value="PSF3_N"/>
</dbReference>
<sequence length="205" mass="24095">MQSDCYKNGYFNIQDIMASQERISCKFEIEIPNMGFLDSSSHDSNLKVGSKLDLPYWLIKAIYNEKFKFVNIDLPKWYKKFYHDILEADACVVDLRKMGPYYYDFGVLLLNLVETDIGLNIAKTLLSCFRSRFRRIMDLSAQTDHRDLYRAISKLDYTETEMYKAGQLDANGFIRWQRREFCKLLPSIIVTANKNKRKRTDSNGD</sequence>
<organism evidence="9 10">
    <name type="scientific">Brachionus calyciflorus</name>
    <dbReference type="NCBI Taxonomy" id="104777"/>
    <lineage>
        <taxon>Eukaryota</taxon>
        <taxon>Metazoa</taxon>
        <taxon>Spiralia</taxon>
        <taxon>Gnathifera</taxon>
        <taxon>Rotifera</taxon>
        <taxon>Eurotatoria</taxon>
        <taxon>Monogononta</taxon>
        <taxon>Pseudotrocha</taxon>
        <taxon>Ploima</taxon>
        <taxon>Brachionidae</taxon>
        <taxon>Brachionus</taxon>
    </lineage>
</organism>
<feature type="domain" description="DNA replication complex GINS protein PSF3 N-terminal" evidence="8">
    <location>
        <begin position="11"/>
        <end position="60"/>
    </location>
</feature>
<dbReference type="PANTHER" id="PTHR22768">
    <property type="entry name" value="DNA REPLICATION COMPLEX GINS PROTEIN PSF3"/>
    <property type="match status" value="1"/>
</dbReference>
<keyword evidence="3 6" id="KW-0235">DNA replication</keyword>
<dbReference type="CDD" id="cd21693">
    <property type="entry name" value="GINS_B_Psf3"/>
    <property type="match status" value="1"/>
</dbReference>
<evidence type="ECO:0000256" key="5">
    <source>
        <dbReference type="ARBA" id="ARBA00045258"/>
    </source>
</evidence>
<dbReference type="InterPro" id="IPR010492">
    <property type="entry name" value="GINS_Psf3"/>
</dbReference>
<comment type="subunit">
    <text evidence="6">Component of the GINS complex.</text>
</comment>
<evidence type="ECO:0000256" key="1">
    <source>
        <dbReference type="ARBA" id="ARBA00004123"/>
    </source>
</evidence>
<gene>
    <name evidence="9" type="ORF">OXX778_LOCUS6291</name>
</gene>
<dbReference type="InterPro" id="IPR036224">
    <property type="entry name" value="GINS_bundle-like_dom_sf"/>
</dbReference>
<dbReference type="InterPro" id="IPR038437">
    <property type="entry name" value="GINS_Psf3_sf"/>
</dbReference>
<dbReference type="AlphaFoldDB" id="A0A813SLU3"/>
<proteinExistence type="inferred from homology"/>
<keyword evidence="4 6" id="KW-0539">Nucleus</keyword>
<comment type="function">
    <text evidence="6">The GINS complex plays an essential role in the initiation of DNA replication.</text>
</comment>
<dbReference type="PANTHER" id="PTHR22768:SF0">
    <property type="entry name" value="DNA REPLICATION COMPLEX GINS PROTEIN PSF3"/>
    <property type="match status" value="1"/>
</dbReference>
<comment type="caution">
    <text evidence="9">The sequence shown here is derived from an EMBL/GenBank/DDBJ whole genome shotgun (WGS) entry which is preliminary data.</text>
</comment>
<dbReference type="SUPFAM" id="SSF158573">
    <property type="entry name" value="GINS helical bundle-like"/>
    <property type="match status" value="1"/>
</dbReference>
<evidence type="ECO:0000313" key="9">
    <source>
        <dbReference type="EMBL" id="CAF0797510.1"/>
    </source>
</evidence>
<reference evidence="9" key="1">
    <citation type="submission" date="2021-02" db="EMBL/GenBank/DDBJ databases">
        <authorList>
            <person name="Nowell W R."/>
        </authorList>
    </citation>
    <scope>NUCLEOTIDE SEQUENCE</scope>
    <source>
        <strain evidence="9">Ploen Becks lab</strain>
    </source>
</reference>
<dbReference type="EMBL" id="CAJNOC010000735">
    <property type="protein sequence ID" value="CAF0797510.1"/>
    <property type="molecule type" value="Genomic_DNA"/>
</dbReference>
<dbReference type="OrthoDB" id="10251744at2759"/>
<comment type="function">
    <text evidence="5">Required for correct functioning of the GINS complex, a complex that plays an essential role in the initiation of DNA replication, and progression of DNA replication forks. GINS complex is a core component of CDC45-MCM-GINS (CMG) helicase, the molecular machine that unwinds template DNA during replication, and around which the replisome is built.</text>
</comment>
<evidence type="ECO:0000259" key="7">
    <source>
        <dbReference type="Pfam" id="PF05916"/>
    </source>
</evidence>
<evidence type="ECO:0000259" key="8">
    <source>
        <dbReference type="Pfam" id="PF22466"/>
    </source>
</evidence>
<dbReference type="SUPFAM" id="SSF160059">
    <property type="entry name" value="PriA/YqbF domain"/>
    <property type="match status" value="1"/>
</dbReference>
<protein>
    <recommendedName>
        <fullName evidence="6">DNA replication complex GINS protein PSF3</fullName>
    </recommendedName>
</protein>
<dbReference type="Pfam" id="PF22466">
    <property type="entry name" value="PSF3_N"/>
    <property type="match status" value="1"/>
</dbReference>
<dbReference type="Proteomes" id="UP000663879">
    <property type="component" value="Unassembled WGS sequence"/>
</dbReference>
<evidence type="ECO:0000313" key="10">
    <source>
        <dbReference type="Proteomes" id="UP000663879"/>
    </source>
</evidence>
<comment type="similarity">
    <text evidence="2 6">Belongs to the GINS3/PSF3 family.</text>
</comment>
<accession>A0A813SLU3</accession>
<evidence type="ECO:0000256" key="2">
    <source>
        <dbReference type="ARBA" id="ARBA00006343"/>
    </source>
</evidence>